<dbReference type="InterPro" id="IPR056079">
    <property type="entry name" value="DUF7662"/>
</dbReference>
<comment type="caution">
    <text evidence="2">The sequence shown here is derived from an EMBL/GenBank/DDBJ whole genome shotgun (WGS) entry which is preliminary data.</text>
</comment>
<evidence type="ECO:0000259" key="1">
    <source>
        <dbReference type="Pfam" id="PF24698"/>
    </source>
</evidence>
<accession>A0ABN2YEF8</accession>
<keyword evidence="3" id="KW-1185">Reference proteome</keyword>
<dbReference type="Pfam" id="PF24698">
    <property type="entry name" value="DUF7662"/>
    <property type="match status" value="1"/>
</dbReference>
<gene>
    <name evidence="2" type="ORF">GCM10009727_14700</name>
</gene>
<evidence type="ECO:0000313" key="2">
    <source>
        <dbReference type="EMBL" id="GAA2125945.1"/>
    </source>
</evidence>
<evidence type="ECO:0000313" key="3">
    <source>
        <dbReference type="Proteomes" id="UP001501020"/>
    </source>
</evidence>
<feature type="domain" description="DUF7662" evidence="1">
    <location>
        <begin position="11"/>
        <end position="49"/>
    </location>
</feature>
<dbReference type="Proteomes" id="UP001501020">
    <property type="component" value="Unassembled WGS sequence"/>
</dbReference>
<proteinExistence type="predicted"/>
<name>A0ABN2YEF8_9ACTN</name>
<sequence length="52" mass="5764">MPGESNGRADWTRLREFLAARPKNEDAVGLSWVELSQIVGGVPDSAVRHYPQ</sequence>
<organism evidence="2 3">
    <name type="scientific">Actinomadura napierensis</name>
    <dbReference type="NCBI Taxonomy" id="267854"/>
    <lineage>
        <taxon>Bacteria</taxon>
        <taxon>Bacillati</taxon>
        <taxon>Actinomycetota</taxon>
        <taxon>Actinomycetes</taxon>
        <taxon>Streptosporangiales</taxon>
        <taxon>Thermomonosporaceae</taxon>
        <taxon>Actinomadura</taxon>
    </lineage>
</organism>
<reference evidence="2 3" key="1">
    <citation type="journal article" date="2019" name="Int. J. Syst. Evol. Microbiol.">
        <title>The Global Catalogue of Microorganisms (GCM) 10K type strain sequencing project: providing services to taxonomists for standard genome sequencing and annotation.</title>
        <authorList>
            <consortium name="The Broad Institute Genomics Platform"/>
            <consortium name="The Broad Institute Genome Sequencing Center for Infectious Disease"/>
            <person name="Wu L."/>
            <person name="Ma J."/>
        </authorList>
    </citation>
    <scope>NUCLEOTIDE SEQUENCE [LARGE SCALE GENOMIC DNA]</scope>
    <source>
        <strain evidence="2 3">JCM 13850</strain>
    </source>
</reference>
<dbReference type="EMBL" id="BAAAMR010000008">
    <property type="protein sequence ID" value="GAA2125945.1"/>
    <property type="molecule type" value="Genomic_DNA"/>
</dbReference>
<protein>
    <recommendedName>
        <fullName evidence="1">DUF7662 domain-containing protein</fullName>
    </recommendedName>
</protein>